<dbReference type="AlphaFoldDB" id="A0A346CL52"/>
<reference evidence="2" key="1">
    <citation type="submission" date="2018-06" db="EMBL/GenBank/DDBJ databases">
        <title>Development of a Molecular Serotyping Scheme and a Multiplexed Luminex-Based Array for Providencia.</title>
        <authorList>
            <person name="Du Y."/>
            <person name="Liu B."/>
        </authorList>
    </citation>
    <scope>NUCLEOTIDE SEQUENCE</scope>
</reference>
<gene>
    <name evidence="2" type="primary">pt</name>
</gene>
<feature type="domain" description="Polysaccharide pyruvyl transferase" evidence="1">
    <location>
        <begin position="15"/>
        <end position="310"/>
    </location>
</feature>
<proteinExistence type="predicted"/>
<name>A0A346CL52_9GAMM</name>
<evidence type="ECO:0000259" key="1">
    <source>
        <dbReference type="Pfam" id="PF04230"/>
    </source>
</evidence>
<dbReference type="InterPro" id="IPR007345">
    <property type="entry name" value="Polysacch_pyruvyl_Trfase"/>
</dbReference>
<protein>
    <submittedName>
        <fullName evidence="2">WfgG</fullName>
    </submittedName>
</protein>
<dbReference type="RefSeq" id="WP_154601275.1">
    <property type="nucleotide sequence ID" value="NZ_WLUI01000028.1"/>
</dbReference>
<accession>A0A346CL52</accession>
<evidence type="ECO:0000313" key="2">
    <source>
        <dbReference type="EMBL" id="AXL96326.1"/>
    </source>
</evidence>
<sequence length="370" mass="43021">MKKIGILNFQYSDHNYGAVLQAAALENLVKQLGFNAEHINYLPYNKKKIKNKLKYSVVGHLAKVILKKSRFYDYRKNKICFENFRNSWINRSNQDYFTSEDIQKNAHQYDAIIVGSDQVWRPKMYSNLKLDTEVYFLQTVPSHIKKIAYAASFGVDYWELTDNPHLTESISNSLKEFSAISVRENSGVTICQNVFHTKANHVLDPTLLSEKIFFDQIINSESTAKPVDLVYYKLDSNKEFKKIINGISTSLNYTSKNIYFHESLFLNSYITVPSWLSYIKNSKLVITDSFHCVCFSIIFNKNFYCIRNKSRGESRLESLLASLGLENRLIYQYDLLDSHMHNTNIDYQKVNKKLESLKENSLSFLKKALS</sequence>
<organism evidence="2">
    <name type="scientific">Providencia alcalifaciens</name>
    <dbReference type="NCBI Taxonomy" id="126385"/>
    <lineage>
        <taxon>Bacteria</taxon>
        <taxon>Pseudomonadati</taxon>
        <taxon>Pseudomonadota</taxon>
        <taxon>Gammaproteobacteria</taxon>
        <taxon>Enterobacterales</taxon>
        <taxon>Morganellaceae</taxon>
        <taxon>Providencia</taxon>
    </lineage>
</organism>
<dbReference type="EMBL" id="MH444260">
    <property type="protein sequence ID" value="AXL96326.1"/>
    <property type="molecule type" value="Genomic_DNA"/>
</dbReference>
<dbReference type="Pfam" id="PF04230">
    <property type="entry name" value="PS_pyruv_trans"/>
    <property type="match status" value="1"/>
</dbReference>